<feature type="compositionally biased region" description="Acidic residues" evidence="1">
    <location>
        <begin position="74"/>
        <end position="84"/>
    </location>
</feature>
<feature type="domain" description="Transposase IS66 C-terminal" evidence="5">
    <location>
        <begin position="470"/>
        <end position="508"/>
    </location>
</feature>
<proteinExistence type="predicted"/>
<gene>
    <name evidence="6" type="ORF">B9G39_11695</name>
</gene>
<dbReference type="Proteomes" id="UP000257039">
    <property type="component" value="Unassembled WGS sequence"/>
</dbReference>
<dbReference type="Pfam" id="PF13817">
    <property type="entry name" value="DDE_Tnp_IS66_C"/>
    <property type="match status" value="1"/>
</dbReference>
<dbReference type="Pfam" id="PF13005">
    <property type="entry name" value="zf-IS66"/>
    <property type="match status" value="1"/>
</dbReference>
<evidence type="ECO:0000259" key="5">
    <source>
        <dbReference type="Pfam" id="PF13817"/>
    </source>
</evidence>
<feature type="region of interest" description="Disordered" evidence="1">
    <location>
        <begin position="74"/>
        <end position="103"/>
    </location>
</feature>
<comment type="caution">
    <text evidence="6">The sequence shown here is derived from an EMBL/GenBank/DDBJ whole genome shotgun (WGS) entry which is preliminary data.</text>
</comment>
<protein>
    <submittedName>
        <fullName evidence="6">IS66 family transposase</fullName>
    </submittedName>
</protein>
<name>A0A4P9VL41_9GAMM</name>
<keyword evidence="7" id="KW-1185">Reference proteome</keyword>
<evidence type="ECO:0000256" key="1">
    <source>
        <dbReference type="SAM" id="MobiDB-lite"/>
    </source>
</evidence>
<evidence type="ECO:0000259" key="4">
    <source>
        <dbReference type="Pfam" id="PF13007"/>
    </source>
</evidence>
<sequence>MSYVADPTLQTNFLYAELDKLTAKLAQKDHQLTTLREHIQWLEEQLRLSRYKRFASSSEKQSPDQVTLFDEAEQLQDETSEQESDTTATTVMAHQRKSRKPRIPEDWPREQIIHDLAEADKVCPHDGTYLVHIGDEIHEQLDIIPAQIKAIAHVRRKYSCPCCEKYIVTATKPKQPIEKSIATPNLLAHVVISKYADALPLYRQVSMFKRIGVELNRTTLANWMIQCGQLVQPLINLLAEAALAQPVVHMDETALQVLNEPGKSPESQSYMWLLLTTGHQPVVYYHYHSRRHADVPEQLLGDYHGAVMVDGYDGYQSICQKNQLTRLGCWAHARRKFIEAQKSQPKGKAGKADQALAYIQKLYAIERQVKDKTVDERLKIRQTQAKPIIDKLKSWLNKTLQHTPPKMALGKAVHYLHNQWERLVGYLDDGAYPIDNNPAENAIRPFVIGRKNWLFANSQSGAKASANLYSLIETAKANGLEPFSYLQRVFTLLPNAQSLADIEALLPWQLAHHDNYLASTEV</sequence>
<evidence type="ECO:0000313" key="7">
    <source>
        <dbReference type="Proteomes" id="UP000257039"/>
    </source>
</evidence>
<dbReference type="RefSeq" id="WP_094787274.1">
    <property type="nucleotide sequence ID" value="NZ_NDXW01000001.1"/>
</dbReference>
<dbReference type="InterPro" id="IPR024463">
    <property type="entry name" value="Transposase_TnpC_homeodom"/>
</dbReference>
<evidence type="ECO:0000259" key="3">
    <source>
        <dbReference type="Pfam" id="PF13005"/>
    </source>
</evidence>
<dbReference type="InterPro" id="IPR024474">
    <property type="entry name" value="Znf_dom_IS66"/>
</dbReference>
<feature type="domain" description="Transposase IS66 central" evidence="2">
    <location>
        <begin position="179"/>
        <end position="463"/>
    </location>
</feature>
<feature type="domain" description="Transposase IS66 zinc-finger binding" evidence="3">
    <location>
        <begin position="120"/>
        <end position="164"/>
    </location>
</feature>
<feature type="domain" description="Transposase TnpC homeodomain" evidence="4">
    <location>
        <begin position="41"/>
        <end position="112"/>
    </location>
</feature>
<reference evidence="6 7" key="1">
    <citation type="submission" date="2017-04" db="EMBL/GenBank/DDBJ databases">
        <title>Draft genome sequence of Zooshikella ganghwensis VG4 isolated from Red Sea sediments.</title>
        <authorList>
            <person name="Rehman Z."/>
            <person name="Alam I."/>
            <person name="Kamau A."/>
            <person name="Bajic V."/>
            <person name="Leiknes T."/>
        </authorList>
    </citation>
    <scope>NUCLEOTIDE SEQUENCE [LARGE SCALE GENOMIC DNA]</scope>
    <source>
        <strain evidence="6 7">VG4</strain>
    </source>
</reference>
<dbReference type="NCBIfam" id="NF033517">
    <property type="entry name" value="transpos_IS66"/>
    <property type="match status" value="1"/>
</dbReference>
<dbReference type="AlphaFoldDB" id="A0A4P9VL41"/>
<organism evidence="6 7">
    <name type="scientific">Zooshikella ganghwensis</name>
    <dbReference type="NCBI Taxonomy" id="202772"/>
    <lineage>
        <taxon>Bacteria</taxon>
        <taxon>Pseudomonadati</taxon>
        <taxon>Pseudomonadota</taxon>
        <taxon>Gammaproteobacteria</taxon>
        <taxon>Oceanospirillales</taxon>
        <taxon>Zooshikellaceae</taxon>
        <taxon>Zooshikella</taxon>
    </lineage>
</organism>
<dbReference type="Pfam" id="PF13007">
    <property type="entry name" value="LZ_Tnp_IS66"/>
    <property type="match status" value="1"/>
</dbReference>
<dbReference type="PANTHER" id="PTHR33678">
    <property type="entry name" value="BLL1576 PROTEIN"/>
    <property type="match status" value="1"/>
</dbReference>
<accession>A0A4P9VL41</accession>
<dbReference type="Pfam" id="PF03050">
    <property type="entry name" value="DDE_Tnp_IS66"/>
    <property type="match status" value="1"/>
</dbReference>
<dbReference type="InterPro" id="IPR052344">
    <property type="entry name" value="Transposase-related"/>
</dbReference>
<dbReference type="InterPro" id="IPR004291">
    <property type="entry name" value="Transposase_IS66_central"/>
</dbReference>
<evidence type="ECO:0000259" key="2">
    <source>
        <dbReference type="Pfam" id="PF03050"/>
    </source>
</evidence>
<dbReference type="InterPro" id="IPR039552">
    <property type="entry name" value="IS66_C"/>
</dbReference>
<dbReference type="EMBL" id="NDXW01000001">
    <property type="protein sequence ID" value="RDH44058.1"/>
    <property type="molecule type" value="Genomic_DNA"/>
</dbReference>
<evidence type="ECO:0000313" key="6">
    <source>
        <dbReference type="EMBL" id="RDH44058.1"/>
    </source>
</evidence>
<dbReference type="PANTHER" id="PTHR33678:SF1">
    <property type="entry name" value="BLL1576 PROTEIN"/>
    <property type="match status" value="1"/>
</dbReference>